<protein>
    <recommendedName>
        <fullName evidence="3 11">Chorismate synthase</fullName>
        <shortName evidence="11">CS</shortName>
        <ecNumber evidence="3 11">4.2.3.5</ecNumber>
    </recommendedName>
    <alternativeName>
        <fullName evidence="11">5-enolpyruvylshikimate-3-phosphate phospholyase</fullName>
    </alternativeName>
</protein>
<evidence type="ECO:0000256" key="8">
    <source>
        <dbReference type="ARBA" id="ARBA00022857"/>
    </source>
</evidence>
<dbReference type="GO" id="GO:0004107">
    <property type="term" value="F:chorismate synthase activity"/>
    <property type="evidence" value="ECO:0007669"/>
    <property type="project" value="UniProtKB-EC"/>
</dbReference>
<evidence type="ECO:0000256" key="4">
    <source>
        <dbReference type="ARBA" id="ARBA00022605"/>
    </source>
</evidence>
<comment type="caution">
    <text evidence="11">Lacks conserved residue(s) required for the propagation of feature annotation.</text>
</comment>
<reference evidence="13" key="1">
    <citation type="submission" date="2021-11" db="EMBL/GenBank/DDBJ databases">
        <title>A Novel Adlercreutzia Species, isolated from a Allomyrina dichotoma larva feces.</title>
        <authorList>
            <person name="Suh M.K."/>
        </authorList>
    </citation>
    <scope>NUCLEOTIDE SEQUENCE</scope>
    <source>
        <strain evidence="13">JBNU-10</strain>
    </source>
</reference>
<evidence type="ECO:0000256" key="9">
    <source>
        <dbReference type="ARBA" id="ARBA00023141"/>
    </source>
</evidence>
<evidence type="ECO:0000256" key="6">
    <source>
        <dbReference type="ARBA" id="ARBA00022643"/>
    </source>
</evidence>
<evidence type="ECO:0000313" key="13">
    <source>
        <dbReference type="EMBL" id="MCI2241577.1"/>
    </source>
</evidence>
<organism evidence="13 14">
    <name type="scientific">Adlercreutzia faecimuris</name>
    <dbReference type="NCBI Taxonomy" id="2897341"/>
    <lineage>
        <taxon>Bacteria</taxon>
        <taxon>Bacillati</taxon>
        <taxon>Actinomycetota</taxon>
        <taxon>Coriobacteriia</taxon>
        <taxon>Eggerthellales</taxon>
        <taxon>Eggerthellaceae</taxon>
        <taxon>Adlercreutzia</taxon>
    </lineage>
</organism>
<comment type="pathway">
    <text evidence="1 11 12">Metabolic intermediate biosynthesis; chorismate biosynthesis; chorismate from D-erythrose 4-phosphate and phosphoenolpyruvate: step 7/7.</text>
</comment>
<dbReference type="InterPro" id="IPR035904">
    <property type="entry name" value="Chorismate_synth_AroC_sf"/>
</dbReference>
<dbReference type="HAMAP" id="MF_00300">
    <property type="entry name" value="Chorismate_synth"/>
    <property type="match status" value="1"/>
</dbReference>
<comment type="subunit">
    <text evidence="11">Homotetramer.</text>
</comment>
<evidence type="ECO:0000256" key="1">
    <source>
        <dbReference type="ARBA" id="ARBA00005044"/>
    </source>
</evidence>
<comment type="function">
    <text evidence="11">Catalyzes the anti-1,4-elimination of the C-3 phosphate and the C-6 proR hydrogen from 5-enolpyruvylshikimate-3-phosphate (EPSP) to yield chorismate, which is the branch point compound that serves as the starting substrate for the three terminal pathways of aromatic amino acid biosynthesis. This reaction introduces a second double bond into the aromatic ring system.</text>
</comment>
<keyword evidence="6 11" id="KW-0288">FMN</keyword>
<dbReference type="SUPFAM" id="SSF103263">
    <property type="entry name" value="Chorismate synthase, AroC"/>
    <property type="match status" value="1"/>
</dbReference>
<gene>
    <name evidence="11 13" type="primary">aroC</name>
    <name evidence="13" type="ORF">LPT13_04310</name>
</gene>
<feature type="binding site" evidence="11">
    <location>
        <begin position="128"/>
        <end position="130"/>
    </location>
    <ligand>
        <name>FMN</name>
        <dbReference type="ChEBI" id="CHEBI:58210"/>
    </ligand>
</feature>
<accession>A0ABS9WGH4</accession>
<dbReference type="RefSeq" id="WP_242163870.1">
    <property type="nucleotide sequence ID" value="NZ_JAJMLW010000001.1"/>
</dbReference>
<keyword evidence="5 11" id="KW-0285">Flavoprotein</keyword>
<evidence type="ECO:0000256" key="5">
    <source>
        <dbReference type="ARBA" id="ARBA00022630"/>
    </source>
</evidence>
<dbReference type="Proteomes" id="UP001430755">
    <property type="component" value="Unassembled WGS sequence"/>
</dbReference>
<feature type="binding site" evidence="11">
    <location>
        <position position="296"/>
    </location>
    <ligand>
        <name>FMN</name>
        <dbReference type="ChEBI" id="CHEBI:58210"/>
    </ligand>
</feature>
<keyword evidence="7 11" id="KW-0274">FAD</keyword>
<evidence type="ECO:0000256" key="7">
    <source>
        <dbReference type="ARBA" id="ARBA00022827"/>
    </source>
</evidence>
<keyword evidence="14" id="KW-1185">Reference proteome</keyword>
<feature type="binding site" evidence="11">
    <location>
        <position position="337"/>
    </location>
    <ligand>
        <name>FMN</name>
        <dbReference type="ChEBI" id="CHEBI:58210"/>
    </ligand>
</feature>
<dbReference type="NCBIfam" id="TIGR00033">
    <property type="entry name" value="aroC"/>
    <property type="match status" value="1"/>
</dbReference>
<comment type="caution">
    <text evidence="13">The sequence shown here is derived from an EMBL/GenBank/DDBJ whole genome shotgun (WGS) entry which is preliminary data.</text>
</comment>
<dbReference type="EMBL" id="JAJMLW010000001">
    <property type="protein sequence ID" value="MCI2241577.1"/>
    <property type="molecule type" value="Genomic_DNA"/>
</dbReference>
<dbReference type="CDD" id="cd07304">
    <property type="entry name" value="Chorismate_synthase"/>
    <property type="match status" value="1"/>
</dbReference>
<dbReference type="PANTHER" id="PTHR21085:SF0">
    <property type="entry name" value="CHORISMATE SYNTHASE"/>
    <property type="match status" value="1"/>
</dbReference>
<keyword evidence="8 11" id="KW-0521">NADP</keyword>
<dbReference type="Pfam" id="PF01264">
    <property type="entry name" value="Chorismate_synt"/>
    <property type="match status" value="1"/>
</dbReference>
<evidence type="ECO:0000313" key="14">
    <source>
        <dbReference type="Proteomes" id="UP001430755"/>
    </source>
</evidence>
<dbReference type="EC" id="4.2.3.5" evidence="3 11"/>
<evidence type="ECO:0000256" key="12">
    <source>
        <dbReference type="RuleBase" id="RU000605"/>
    </source>
</evidence>
<dbReference type="Gene3D" id="3.60.150.10">
    <property type="entry name" value="Chorismate synthase AroC"/>
    <property type="match status" value="1"/>
</dbReference>
<evidence type="ECO:0000256" key="3">
    <source>
        <dbReference type="ARBA" id="ARBA00013036"/>
    </source>
</evidence>
<keyword evidence="9 11" id="KW-0057">Aromatic amino acid biosynthesis</keyword>
<dbReference type="InterPro" id="IPR020541">
    <property type="entry name" value="Chorismate_synthase_CS"/>
</dbReference>
<name>A0ABS9WGH4_9ACTN</name>
<dbReference type="NCBIfam" id="NF003793">
    <property type="entry name" value="PRK05382.1"/>
    <property type="match status" value="1"/>
</dbReference>
<dbReference type="InterPro" id="IPR000453">
    <property type="entry name" value="Chorismate_synth"/>
</dbReference>
<comment type="cofactor">
    <cofactor evidence="11 12">
        <name>FMNH2</name>
        <dbReference type="ChEBI" id="CHEBI:57618"/>
    </cofactor>
    <text evidence="11 12">Reduced FMN (FMNH(2)).</text>
</comment>
<keyword evidence="10 11" id="KW-0456">Lyase</keyword>
<proteinExistence type="inferred from homology"/>
<evidence type="ECO:0000256" key="2">
    <source>
        <dbReference type="ARBA" id="ARBA00008014"/>
    </source>
</evidence>
<dbReference type="PANTHER" id="PTHR21085">
    <property type="entry name" value="CHORISMATE SYNTHASE"/>
    <property type="match status" value="1"/>
</dbReference>
<feature type="binding site" evidence="11">
    <location>
        <position position="45"/>
    </location>
    <ligand>
        <name>NADP(+)</name>
        <dbReference type="ChEBI" id="CHEBI:58349"/>
    </ligand>
</feature>
<keyword evidence="4 11" id="KW-0028">Amino-acid biosynthesis</keyword>
<feature type="binding site" evidence="11">
    <location>
        <begin position="311"/>
        <end position="315"/>
    </location>
    <ligand>
        <name>FMN</name>
        <dbReference type="ChEBI" id="CHEBI:58210"/>
    </ligand>
</feature>
<comment type="catalytic activity">
    <reaction evidence="11 12">
        <text>5-O-(1-carboxyvinyl)-3-phosphoshikimate = chorismate + phosphate</text>
        <dbReference type="Rhea" id="RHEA:21020"/>
        <dbReference type="ChEBI" id="CHEBI:29748"/>
        <dbReference type="ChEBI" id="CHEBI:43474"/>
        <dbReference type="ChEBI" id="CHEBI:57701"/>
        <dbReference type="EC" id="4.2.3.5"/>
    </reaction>
</comment>
<sequence length="390" mass="41353">MEYITAGESHGPELTAIVTGVPAGLVISEEQMNSDLARRQGGYGRGGRQTIERDTVRVTGGLRFGRTLGGPIGLSVRNRDWVNWSDRMAPFGQPPADLKREVTPRPGHADLVGALRTNTDDCRNILERASARETAARVAATGIARELLAELGVEVFSYVVSVGDASMDEDDFLAKAPTYTPLDIELSEMRCPSARATESMKAAIDRARAAGESLGGTFRVVARGLVPGIGSYASAGERLTARIGAALFGIPAIKGVEFGLGFEAARRPGSEVHDPIVLEGAEGFQRSSNNAGGLEGGMTNGMPLVVTVAMKPIPTLMRPLDTVNLDTLEVEQASKERSDVCAVPAAAVVAEGEVAFALANAYLEAFGCTNMTDLKASVKSYKQRLRTMSR</sequence>
<evidence type="ECO:0000256" key="11">
    <source>
        <dbReference type="HAMAP-Rule" id="MF_00300"/>
    </source>
</evidence>
<comment type="similarity">
    <text evidence="2 11 12">Belongs to the chorismate synthase family.</text>
</comment>
<feature type="binding site" evidence="11">
    <location>
        <position position="39"/>
    </location>
    <ligand>
        <name>NADP(+)</name>
        <dbReference type="ChEBI" id="CHEBI:58349"/>
    </ligand>
</feature>
<dbReference type="PROSITE" id="PS00787">
    <property type="entry name" value="CHORISMATE_SYNTHASE_1"/>
    <property type="match status" value="1"/>
</dbReference>
<dbReference type="PIRSF" id="PIRSF001456">
    <property type="entry name" value="Chorismate_synth"/>
    <property type="match status" value="1"/>
</dbReference>
<evidence type="ECO:0000256" key="10">
    <source>
        <dbReference type="ARBA" id="ARBA00023239"/>
    </source>
</evidence>